<dbReference type="PROSITE" id="PS51294">
    <property type="entry name" value="HTH_MYB"/>
    <property type="match status" value="2"/>
</dbReference>
<keyword evidence="7" id="KW-0539">Nucleus</keyword>
<dbReference type="EMBL" id="CM035430">
    <property type="protein sequence ID" value="KAH7297911.1"/>
    <property type="molecule type" value="Genomic_DNA"/>
</dbReference>
<keyword evidence="5" id="KW-0010">Activator</keyword>
<dbReference type="SUPFAM" id="SSF46689">
    <property type="entry name" value="Homeodomain-like"/>
    <property type="match status" value="1"/>
</dbReference>
<evidence type="ECO:0000259" key="8">
    <source>
        <dbReference type="PROSITE" id="PS50090"/>
    </source>
</evidence>
<dbReference type="AlphaFoldDB" id="A0A8T2RPI7"/>
<feature type="domain" description="Myb-like" evidence="8">
    <location>
        <begin position="51"/>
        <end position="101"/>
    </location>
</feature>
<keyword evidence="4" id="KW-0238">DNA-binding</keyword>
<dbReference type="FunFam" id="1.10.10.60:FF:000077">
    <property type="entry name" value="MYB transcription factor"/>
    <property type="match status" value="1"/>
</dbReference>
<dbReference type="Gene3D" id="1.10.10.60">
    <property type="entry name" value="Homeodomain-like"/>
    <property type="match status" value="2"/>
</dbReference>
<name>A0A8T2RPI7_CERRI</name>
<evidence type="ECO:0000256" key="7">
    <source>
        <dbReference type="ARBA" id="ARBA00023242"/>
    </source>
</evidence>
<evidence type="ECO:0000313" key="10">
    <source>
        <dbReference type="EMBL" id="KAH7297911.1"/>
    </source>
</evidence>
<evidence type="ECO:0000313" key="11">
    <source>
        <dbReference type="Proteomes" id="UP000825935"/>
    </source>
</evidence>
<reference evidence="10" key="1">
    <citation type="submission" date="2021-08" db="EMBL/GenBank/DDBJ databases">
        <title>WGS assembly of Ceratopteris richardii.</title>
        <authorList>
            <person name="Marchant D.B."/>
            <person name="Chen G."/>
            <person name="Jenkins J."/>
            <person name="Shu S."/>
            <person name="Leebens-Mack J."/>
            <person name="Grimwood J."/>
            <person name="Schmutz J."/>
            <person name="Soltis P."/>
            <person name="Soltis D."/>
            <person name="Chen Z.-H."/>
        </authorList>
    </citation>
    <scope>NUCLEOTIDE SEQUENCE</scope>
    <source>
        <strain evidence="10">Whitten #5841</strain>
        <tissue evidence="10">Leaf</tissue>
    </source>
</reference>
<dbReference type="Pfam" id="PF00249">
    <property type="entry name" value="Myb_DNA-binding"/>
    <property type="match status" value="2"/>
</dbReference>
<dbReference type="EMBL" id="CM035430">
    <property type="protein sequence ID" value="KAH7297910.1"/>
    <property type="molecule type" value="Genomic_DNA"/>
</dbReference>
<accession>A0A8T2RPI7</accession>
<keyword evidence="11" id="KW-1185">Reference proteome</keyword>
<dbReference type="PANTHER" id="PTHR47997:SF87">
    <property type="entry name" value="TRANSCRIPTION FACTOR MYB26"/>
    <property type="match status" value="1"/>
</dbReference>
<evidence type="ECO:0000256" key="2">
    <source>
        <dbReference type="ARBA" id="ARBA00022737"/>
    </source>
</evidence>
<dbReference type="GO" id="GO:0005634">
    <property type="term" value="C:nucleus"/>
    <property type="evidence" value="ECO:0007669"/>
    <property type="project" value="UniProtKB-SubCell"/>
</dbReference>
<feature type="domain" description="Myb-like" evidence="8">
    <location>
        <begin position="1"/>
        <end position="50"/>
    </location>
</feature>
<feature type="domain" description="HTH myb-type" evidence="9">
    <location>
        <begin position="55"/>
        <end position="105"/>
    </location>
</feature>
<dbReference type="InterPro" id="IPR017930">
    <property type="entry name" value="Myb_dom"/>
</dbReference>
<gene>
    <name evidence="10" type="ORF">KP509_25G018100</name>
</gene>
<dbReference type="GO" id="GO:0045893">
    <property type="term" value="P:positive regulation of DNA-templated transcription"/>
    <property type="evidence" value="ECO:0007669"/>
    <property type="project" value="UniProtKB-ARBA"/>
</dbReference>
<evidence type="ECO:0000256" key="1">
    <source>
        <dbReference type="ARBA" id="ARBA00004123"/>
    </source>
</evidence>
<evidence type="ECO:0000256" key="3">
    <source>
        <dbReference type="ARBA" id="ARBA00023015"/>
    </source>
</evidence>
<dbReference type="Proteomes" id="UP000825935">
    <property type="component" value="Chromosome 25"/>
</dbReference>
<evidence type="ECO:0000256" key="4">
    <source>
        <dbReference type="ARBA" id="ARBA00023125"/>
    </source>
</evidence>
<keyword evidence="6" id="KW-0804">Transcription</keyword>
<protein>
    <submittedName>
        <fullName evidence="10">Uncharacterized protein</fullName>
    </submittedName>
</protein>
<evidence type="ECO:0000256" key="6">
    <source>
        <dbReference type="ARBA" id="ARBA00023163"/>
    </source>
</evidence>
<comment type="caution">
    <text evidence="10">The sequence shown here is derived from an EMBL/GenBank/DDBJ whole genome shotgun (WGS) entry which is preliminary data.</text>
</comment>
<keyword evidence="2" id="KW-0677">Repeat</keyword>
<feature type="domain" description="HTH myb-type" evidence="9">
    <location>
        <begin position="1"/>
        <end position="54"/>
    </location>
</feature>
<sequence length="400" mass="45574">MRKRLWSPDEDEKLQKYVSQHGFGNWSEVAKKTGLQRCGKSCRLRWINYLRPDLKRGKFSAEEKLLIVNLQKVFGNSWSKIAAHLPGRTDSDIKNFWHSHFRKKRPQQIIANPMCFDSFLPFRNTFHSINASHSHMIGPNITQDSSTHHGPCLNSTLSSTFHESSTSYLAKNTNSKDLSMPMFNFPHYYANNPNHSISLAPYATPFSLGPSNIQAFRCVSKQDVEGGNYVHQMSEDISSNTLPSMSEEDFPLYNGGKDSNDDEGKEWISRENIDPLSALCHRSSSWCVDESKDHDAIIQNVSNASKVESDHRNQPCTNHFEILNWETINKSNPQVQLTNQQNLAPEGLDLVVWSCVNRPLQSSHHEQLLSVQSFNLSFPDGFNEGEIKRVEKERLQGVPL</sequence>
<dbReference type="PANTHER" id="PTHR47997">
    <property type="entry name" value="MYB DOMAIN PROTEIN 55"/>
    <property type="match status" value="1"/>
</dbReference>
<keyword evidence="3" id="KW-0805">Transcription regulation</keyword>
<dbReference type="InterPro" id="IPR051953">
    <property type="entry name" value="Plant_SW-associated_TFs"/>
</dbReference>
<dbReference type="OrthoDB" id="2143914at2759"/>
<comment type="subcellular location">
    <subcellularLocation>
        <location evidence="1">Nucleus</location>
    </subcellularLocation>
</comment>
<dbReference type="PROSITE" id="PS50090">
    <property type="entry name" value="MYB_LIKE"/>
    <property type="match status" value="2"/>
</dbReference>
<dbReference type="CDD" id="cd00167">
    <property type="entry name" value="SANT"/>
    <property type="match status" value="2"/>
</dbReference>
<dbReference type="GO" id="GO:0003677">
    <property type="term" value="F:DNA binding"/>
    <property type="evidence" value="ECO:0007669"/>
    <property type="project" value="UniProtKB-KW"/>
</dbReference>
<proteinExistence type="predicted"/>
<dbReference type="InterPro" id="IPR009057">
    <property type="entry name" value="Homeodomain-like_sf"/>
</dbReference>
<dbReference type="InterPro" id="IPR001005">
    <property type="entry name" value="SANT/Myb"/>
</dbReference>
<dbReference type="SMART" id="SM00717">
    <property type="entry name" value="SANT"/>
    <property type="match status" value="2"/>
</dbReference>
<evidence type="ECO:0000259" key="9">
    <source>
        <dbReference type="PROSITE" id="PS51294"/>
    </source>
</evidence>
<evidence type="ECO:0000256" key="5">
    <source>
        <dbReference type="ARBA" id="ARBA00023159"/>
    </source>
</evidence>
<organism evidence="10 11">
    <name type="scientific">Ceratopteris richardii</name>
    <name type="common">Triangle waterfern</name>
    <dbReference type="NCBI Taxonomy" id="49495"/>
    <lineage>
        <taxon>Eukaryota</taxon>
        <taxon>Viridiplantae</taxon>
        <taxon>Streptophyta</taxon>
        <taxon>Embryophyta</taxon>
        <taxon>Tracheophyta</taxon>
        <taxon>Polypodiopsida</taxon>
        <taxon>Polypodiidae</taxon>
        <taxon>Polypodiales</taxon>
        <taxon>Pteridineae</taxon>
        <taxon>Pteridaceae</taxon>
        <taxon>Parkerioideae</taxon>
        <taxon>Ceratopteris</taxon>
    </lineage>
</organism>